<organism evidence="13 14">
    <name type="scientific">Plutella xylostella</name>
    <name type="common">Diamondback moth</name>
    <name type="synonym">Plutella maculipennis</name>
    <dbReference type="NCBI Taxonomy" id="51655"/>
    <lineage>
        <taxon>Eukaryota</taxon>
        <taxon>Metazoa</taxon>
        <taxon>Ecdysozoa</taxon>
        <taxon>Arthropoda</taxon>
        <taxon>Hexapoda</taxon>
        <taxon>Insecta</taxon>
        <taxon>Pterygota</taxon>
        <taxon>Neoptera</taxon>
        <taxon>Endopterygota</taxon>
        <taxon>Lepidoptera</taxon>
        <taxon>Glossata</taxon>
        <taxon>Ditrysia</taxon>
        <taxon>Yponomeutoidea</taxon>
        <taxon>Plutellidae</taxon>
        <taxon>Plutella</taxon>
    </lineage>
</organism>
<dbReference type="PANTHER" id="PTHR21137:SF37">
    <property type="entry name" value="ODORANT RECEPTOR 46A, ISOFORM B-RELATED"/>
    <property type="match status" value="1"/>
</dbReference>
<feature type="transmembrane region" description="Helical" evidence="12">
    <location>
        <begin position="297"/>
        <end position="318"/>
    </location>
</feature>
<dbReference type="GO" id="GO:0004984">
    <property type="term" value="F:olfactory receptor activity"/>
    <property type="evidence" value="ECO:0007669"/>
    <property type="project" value="InterPro"/>
</dbReference>
<evidence type="ECO:0000256" key="9">
    <source>
        <dbReference type="ARBA" id="ARBA00037764"/>
    </source>
</evidence>
<proteinExistence type="inferred from homology"/>
<sequence>MSTYRQIDCFNINVKYWKFLGIYPRRDTTRLYEYYSFLFISFFFVFYISLTTLNFWFIPGPMDLFIEETIFYTTEVAVLAKVFTFVCMKDKVVKLLDILESDMFQPDTNHRIKIVKDAKKFNITYWKVMAAISYLSNSTHVLSPLFSHLLTGADLVLPLCSYLFLADDFRNAYIYYCYTYQSIGMHFFMLVNVNVDSFIQGLIILAIAQLDLLDDKLRKVTENNNIDKDSRNESDTNEDIDYVRKLNKCIIHFDNVAKYCGLIEEVFSLVLFVQFSIASVILCVCLFRFTLPAPREYYIFLVTYVFVMVGQILVPCWFGTRVIYKSSQLSLAVYDSDWTPRSRRFKSNLRLLVERLNRPLTIIGGKMFPLSLVTFTSIMNSAYSFFTLLRHMQSREDEAN</sequence>
<evidence type="ECO:0000256" key="4">
    <source>
        <dbReference type="ARBA" id="ARBA00022725"/>
    </source>
</evidence>
<keyword evidence="5 12" id="KW-1133">Transmembrane helix</keyword>
<reference evidence="13" key="1">
    <citation type="submission" date="2020-11" db="EMBL/GenBank/DDBJ databases">
        <authorList>
            <person name="Whiteford S."/>
        </authorList>
    </citation>
    <scope>NUCLEOTIDE SEQUENCE</scope>
</reference>
<dbReference type="Proteomes" id="UP000653454">
    <property type="component" value="Unassembled WGS sequence"/>
</dbReference>
<dbReference type="PANTHER" id="PTHR21137">
    <property type="entry name" value="ODORANT RECEPTOR"/>
    <property type="match status" value="1"/>
</dbReference>
<dbReference type="AlphaFoldDB" id="A0A8S4FYW3"/>
<feature type="transmembrane region" description="Helical" evidence="12">
    <location>
        <begin position="34"/>
        <end position="58"/>
    </location>
</feature>
<comment type="subcellular location">
    <subcellularLocation>
        <location evidence="12">Cell membrane</location>
        <topology evidence="12">Multi-pass membrane protein</topology>
    </subcellularLocation>
    <subcellularLocation>
        <location evidence="1">Membrane</location>
        <topology evidence="1">Multi-pass membrane protein</topology>
    </subcellularLocation>
</comment>
<dbReference type="GO" id="GO:0005886">
    <property type="term" value="C:plasma membrane"/>
    <property type="evidence" value="ECO:0007669"/>
    <property type="project" value="UniProtKB-SubCell"/>
</dbReference>
<feature type="transmembrane region" description="Helical" evidence="12">
    <location>
        <begin position="197"/>
        <end position="213"/>
    </location>
</feature>
<comment type="caution">
    <text evidence="12">Lacks conserved residue(s) required for the propagation of feature annotation.</text>
</comment>
<evidence type="ECO:0000313" key="14">
    <source>
        <dbReference type="Proteomes" id="UP000653454"/>
    </source>
</evidence>
<dbReference type="Pfam" id="PF02949">
    <property type="entry name" value="7tm_6"/>
    <property type="match status" value="1"/>
</dbReference>
<evidence type="ECO:0000256" key="1">
    <source>
        <dbReference type="ARBA" id="ARBA00004141"/>
    </source>
</evidence>
<evidence type="ECO:0000256" key="3">
    <source>
        <dbReference type="ARBA" id="ARBA00022692"/>
    </source>
</evidence>
<keyword evidence="6 12" id="KW-0472">Membrane</keyword>
<dbReference type="GO" id="GO:0007165">
    <property type="term" value="P:signal transduction"/>
    <property type="evidence" value="ECO:0007669"/>
    <property type="project" value="UniProtKB-KW"/>
</dbReference>
<gene>
    <name evidence="13" type="ORF">PLXY2_LOCUS10585</name>
</gene>
<evidence type="ECO:0000256" key="12">
    <source>
        <dbReference type="RuleBase" id="RU351113"/>
    </source>
</evidence>
<evidence type="ECO:0000313" key="13">
    <source>
        <dbReference type="EMBL" id="CAG9132307.1"/>
    </source>
</evidence>
<keyword evidence="7 12" id="KW-0675">Receptor</keyword>
<feature type="transmembrane region" description="Helical" evidence="12">
    <location>
        <begin position="266"/>
        <end position="291"/>
    </location>
</feature>
<keyword evidence="2 12" id="KW-0716">Sensory transduction</keyword>
<keyword evidence="4 12" id="KW-0552">Olfaction</keyword>
<keyword evidence="3 12" id="KW-0812">Transmembrane</keyword>
<evidence type="ECO:0000256" key="2">
    <source>
        <dbReference type="ARBA" id="ARBA00022606"/>
    </source>
</evidence>
<comment type="caution">
    <text evidence="13">The sequence shown here is derived from an EMBL/GenBank/DDBJ whole genome shotgun (WGS) entry which is preliminary data.</text>
</comment>
<accession>A0A8S4FYW3</accession>
<evidence type="ECO:0000256" key="6">
    <source>
        <dbReference type="ARBA" id="ARBA00023136"/>
    </source>
</evidence>
<evidence type="ECO:0000256" key="10">
    <source>
        <dbReference type="ARBA" id="ARBA00037946"/>
    </source>
</evidence>
<keyword evidence="8 12" id="KW-0807">Transducer</keyword>
<evidence type="ECO:0000256" key="8">
    <source>
        <dbReference type="ARBA" id="ARBA00023224"/>
    </source>
</evidence>
<evidence type="ECO:0000256" key="7">
    <source>
        <dbReference type="ARBA" id="ARBA00023170"/>
    </source>
</evidence>
<dbReference type="GO" id="GO:0005549">
    <property type="term" value="F:odorant binding"/>
    <property type="evidence" value="ECO:0007669"/>
    <property type="project" value="InterPro"/>
</dbReference>
<feature type="transmembrane region" description="Helical" evidence="12">
    <location>
        <begin position="145"/>
        <end position="165"/>
    </location>
</feature>
<feature type="transmembrane region" description="Helical" evidence="12">
    <location>
        <begin position="367"/>
        <end position="386"/>
    </location>
</feature>
<protein>
    <recommendedName>
        <fullName evidence="12">Odorant receptor</fullName>
    </recommendedName>
</protein>
<keyword evidence="14" id="KW-1185">Reference proteome</keyword>
<comment type="subunit">
    <text evidence="11">Interacts with Orco. Complexes exist early in the endomembrane system in olfactory sensory neurons (OSNs), coupling these complexes to the conserved ciliary trafficking pathway.</text>
</comment>
<comment type="similarity">
    <text evidence="10">Belongs to the insect chemoreceptor superfamily. Heteromeric odorant receptor channel (TC 1.A.69) family. Or2a subfamily.</text>
</comment>
<dbReference type="EMBL" id="CAJHNJ030000048">
    <property type="protein sequence ID" value="CAG9132307.1"/>
    <property type="molecule type" value="Genomic_DNA"/>
</dbReference>
<dbReference type="InterPro" id="IPR004117">
    <property type="entry name" value="7tm6_olfct_rcpt"/>
</dbReference>
<evidence type="ECO:0000256" key="5">
    <source>
        <dbReference type="ARBA" id="ARBA00022989"/>
    </source>
</evidence>
<evidence type="ECO:0000256" key="11">
    <source>
        <dbReference type="ARBA" id="ARBA00038679"/>
    </source>
</evidence>
<name>A0A8S4FYW3_PLUXY</name>
<comment type="function">
    <text evidence="9">Odorant receptor which mediates acceptance or avoidance behavior, depending on its substrates. The odorant receptor repertoire encodes a large collection of odor stimuli that vary widely in identity, intensity, and duration. May form a complex with Orco to form odorant-sensing units, providing sensitive and prolonged odorant signaling and calcium permeability.</text>
</comment>